<organism evidence="2 3">
    <name type="scientific">Kiloniella laminariae</name>
    <dbReference type="NCBI Taxonomy" id="454162"/>
    <lineage>
        <taxon>Bacteria</taxon>
        <taxon>Pseudomonadati</taxon>
        <taxon>Pseudomonadota</taxon>
        <taxon>Alphaproteobacteria</taxon>
        <taxon>Rhodospirillales</taxon>
        <taxon>Kiloniellaceae</taxon>
        <taxon>Kiloniella</taxon>
    </lineage>
</organism>
<evidence type="ECO:0000313" key="3">
    <source>
        <dbReference type="Proteomes" id="UP001069802"/>
    </source>
</evidence>
<accession>A0ABT4LGV4</accession>
<keyword evidence="3" id="KW-1185">Reference proteome</keyword>
<dbReference type="RefSeq" id="WP_269422539.1">
    <property type="nucleotide sequence ID" value="NZ_JAPWGY010000002.1"/>
</dbReference>
<dbReference type="EMBL" id="JAPWGY010000002">
    <property type="protein sequence ID" value="MCZ4280330.1"/>
    <property type="molecule type" value="Genomic_DNA"/>
</dbReference>
<comment type="caution">
    <text evidence="2">The sequence shown here is derived from an EMBL/GenBank/DDBJ whole genome shotgun (WGS) entry which is preliminary data.</text>
</comment>
<evidence type="ECO:0000256" key="1">
    <source>
        <dbReference type="SAM" id="SignalP"/>
    </source>
</evidence>
<dbReference type="PROSITE" id="PS51257">
    <property type="entry name" value="PROKAR_LIPOPROTEIN"/>
    <property type="match status" value="1"/>
</dbReference>
<evidence type="ECO:0000313" key="2">
    <source>
        <dbReference type="EMBL" id="MCZ4280330.1"/>
    </source>
</evidence>
<protein>
    <recommendedName>
        <fullName evidence="4">DUF2059 domain-containing protein</fullName>
    </recommendedName>
</protein>
<feature type="signal peptide" evidence="1">
    <location>
        <begin position="1"/>
        <end position="19"/>
    </location>
</feature>
<proteinExistence type="predicted"/>
<name>A0ABT4LGV4_9PROT</name>
<feature type="chain" id="PRO_5046429474" description="DUF2059 domain-containing protein" evidence="1">
    <location>
        <begin position="20"/>
        <end position="203"/>
    </location>
</feature>
<dbReference type="Proteomes" id="UP001069802">
    <property type="component" value="Unassembled WGS sequence"/>
</dbReference>
<evidence type="ECO:0008006" key="4">
    <source>
        <dbReference type="Google" id="ProtNLM"/>
    </source>
</evidence>
<sequence>MLVRLLAFMFLLFAVSGCAQTGKTIHQNKYEKSLVLIERIITPAFIDTALAQSMDDYRKEYKFSTERLSDETLDKLTAVLSREINKTRRDLVVQLATVFTQEFTTAEINALYSIEDFDLLSRALSKLQEHENSADAFKHLTPEELKALLSLKDPKALAGAAEKIDKVVARADKISNDYVQDIIVRSLPEIFQILQDNETLVGA</sequence>
<keyword evidence="1" id="KW-0732">Signal</keyword>
<gene>
    <name evidence="2" type="ORF">O4H49_06055</name>
</gene>
<reference evidence="2" key="1">
    <citation type="submission" date="2022-12" db="EMBL/GenBank/DDBJ databases">
        <title>Bacterial isolates from different developmental stages of Nematostella vectensis.</title>
        <authorList>
            <person name="Fraune S."/>
        </authorList>
    </citation>
    <scope>NUCLEOTIDE SEQUENCE</scope>
    <source>
        <strain evidence="2">G21630-S1</strain>
    </source>
</reference>